<dbReference type="AlphaFoldDB" id="A0A9W4T261"/>
<dbReference type="EMBL" id="CAMKVN010005939">
    <property type="protein sequence ID" value="CAI2189622.1"/>
    <property type="molecule type" value="Genomic_DNA"/>
</dbReference>
<organism evidence="1 2">
    <name type="scientific">Funneliformis geosporum</name>
    <dbReference type="NCBI Taxonomy" id="1117311"/>
    <lineage>
        <taxon>Eukaryota</taxon>
        <taxon>Fungi</taxon>
        <taxon>Fungi incertae sedis</taxon>
        <taxon>Mucoromycota</taxon>
        <taxon>Glomeromycotina</taxon>
        <taxon>Glomeromycetes</taxon>
        <taxon>Glomerales</taxon>
        <taxon>Glomeraceae</taxon>
        <taxon>Funneliformis</taxon>
    </lineage>
</organism>
<evidence type="ECO:0000313" key="2">
    <source>
        <dbReference type="Proteomes" id="UP001153678"/>
    </source>
</evidence>
<sequence length="275" mass="31222">MFSETVQSLSSTIHSTSTTISSRLNDNYPNLSKNLNDNYSTLSSKFSDNYSTFSSKFNENYTALYSGLSNTRSTVTSTFNEGTAYIYNLPTSIGSQVSSYASMIEPVDDYEERDVSKISPNDNLNDNIIALDNERQEIFKNIVSLYSCKPKKECFKYYDDSVIFEDPLMFAAGLPNLKAQFYGMPKVFVKSTTKKYKILENSPNYLKFELEQKYELPFVGRAIVQKSQITLEFSPENRKIIRHTDLWNGKPIGEGGMLRKGAAKLVSTLVWVPEE</sequence>
<comment type="caution">
    <text evidence="1">The sequence shown here is derived from an EMBL/GenBank/DDBJ whole genome shotgun (WGS) entry which is preliminary data.</text>
</comment>
<gene>
    <name evidence="1" type="ORF">FWILDA_LOCUS14171</name>
</gene>
<dbReference type="PANTHER" id="PTHR34213:SF2">
    <property type="entry name" value="NUCLEAR TRANSPORT FACTOR 2 (NTF2) FAMILY PROTEIN"/>
    <property type="match status" value="1"/>
</dbReference>
<accession>A0A9W4T261</accession>
<reference evidence="1" key="1">
    <citation type="submission" date="2022-08" db="EMBL/GenBank/DDBJ databases">
        <authorList>
            <person name="Kallberg Y."/>
            <person name="Tangrot J."/>
            <person name="Rosling A."/>
        </authorList>
    </citation>
    <scope>NUCLEOTIDE SEQUENCE</scope>
    <source>
        <strain evidence="1">Wild A</strain>
    </source>
</reference>
<dbReference type="OrthoDB" id="2400485at2759"/>
<proteinExistence type="predicted"/>
<dbReference type="PANTHER" id="PTHR34213">
    <property type="entry name" value="NUCLEAR TRANSPORT FACTOR 2 (NTF2) FAMILY PROTEIN"/>
    <property type="match status" value="1"/>
</dbReference>
<name>A0A9W4T261_9GLOM</name>
<evidence type="ECO:0000313" key="1">
    <source>
        <dbReference type="EMBL" id="CAI2189622.1"/>
    </source>
</evidence>
<protein>
    <submittedName>
        <fullName evidence="1">15202_t:CDS:1</fullName>
    </submittedName>
</protein>
<keyword evidence="2" id="KW-1185">Reference proteome</keyword>
<dbReference type="Proteomes" id="UP001153678">
    <property type="component" value="Unassembled WGS sequence"/>
</dbReference>